<keyword evidence="2" id="KW-0812">Transmembrane</keyword>
<reference evidence="5" key="1">
    <citation type="journal article" date="2016" name="Appl. Environ. Microbiol.">
        <title>Novel capsular polysaccharide Loci and new diagnostic tools for high-throughput capsular gene typing in Streptococcus suis.</title>
        <authorList>
            <person name="Zheng H."/>
            <person name="Bai X."/>
            <person name="Xu J."/>
        </authorList>
    </citation>
    <scope>NUCLEOTIDE SEQUENCE</scope>
    <source>
        <strain evidence="4">YS355</strain>
        <strain evidence="5">YS365</strain>
    </source>
</reference>
<name>A0A1C9IER2_STRSU</name>
<dbReference type="PANTHER" id="PTHR30576">
    <property type="entry name" value="COLANIC BIOSYNTHESIS UDP-GLUCOSE LIPID CARRIER TRANSFERASE"/>
    <property type="match status" value="1"/>
</dbReference>
<dbReference type="Pfam" id="PF02397">
    <property type="entry name" value="Bac_transf"/>
    <property type="match status" value="1"/>
</dbReference>
<proteinExistence type="inferred from homology"/>
<evidence type="ECO:0000256" key="1">
    <source>
        <dbReference type="ARBA" id="ARBA00006464"/>
    </source>
</evidence>
<sequence>MNKGLYEKYFKRLIDFILSLIAIILLSPVIILVSVLVYFKLGSPVLFKQERPGKDEKIFKMYKFRTMTDERDEKGELLPDSVRLTAFGKWLRSTSLDELPELFNILKGDMSIVGPRPLLVKYLPYYTTQEKVRHLVRPGLTGLAQISGRNNLNWDDRLRLDVEYVGNINLFLDIKILIKTVVKVIKKSDIASGAELILVDLDEERK</sequence>
<protein>
    <submittedName>
        <fullName evidence="5">Initial sugar transferase</fullName>
    </submittedName>
</protein>
<feature type="domain" description="Bacterial sugar transferase" evidence="3">
    <location>
        <begin position="11"/>
        <end position="186"/>
    </location>
</feature>
<dbReference type="InterPro" id="IPR003362">
    <property type="entry name" value="Bact_transf"/>
</dbReference>
<dbReference type="EMBL" id="KU665268">
    <property type="protein sequence ID" value="AOP02797.1"/>
    <property type="molecule type" value="Genomic_DNA"/>
</dbReference>
<dbReference type="GO" id="GO:0016780">
    <property type="term" value="F:phosphotransferase activity, for other substituted phosphate groups"/>
    <property type="evidence" value="ECO:0007669"/>
    <property type="project" value="TreeGrafter"/>
</dbReference>
<keyword evidence="2" id="KW-1133">Transmembrane helix</keyword>
<gene>
    <name evidence="5" type="primary">cpsH</name>
    <name evidence="4" type="ORF">YS355-orf8</name>
    <name evidence="5" type="ORF">YS365-orf8</name>
</gene>
<evidence type="ECO:0000259" key="3">
    <source>
        <dbReference type="Pfam" id="PF02397"/>
    </source>
</evidence>
<keyword evidence="2" id="KW-0472">Membrane</keyword>
<accession>A0A1C9IER2</accession>
<dbReference type="PANTHER" id="PTHR30576:SF8">
    <property type="entry name" value="UNDECAPRENYL-PHOSPHATE GALACTOSE PHOSPHOTRANSFERASE"/>
    <property type="match status" value="1"/>
</dbReference>
<evidence type="ECO:0000313" key="5">
    <source>
        <dbReference type="EMBL" id="AOP02797.1"/>
    </source>
</evidence>
<organism evidence="5">
    <name type="scientific">Streptococcus suis</name>
    <dbReference type="NCBI Taxonomy" id="1307"/>
    <lineage>
        <taxon>Bacteria</taxon>
        <taxon>Bacillati</taxon>
        <taxon>Bacillota</taxon>
        <taxon>Bacilli</taxon>
        <taxon>Lactobacillales</taxon>
        <taxon>Streptococcaceae</taxon>
        <taxon>Streptococcus</taxon>
    </lineage>
</organism>
<evidence type="ECO:0000313" key="4">
    <source>
        <dbReference type="EMBL" id="AOP02774.1"/>
    </source>
</evidence>
<keyword evidence="5" id="KW-0808">Transferase</keyword>
<dbReference type="EMBL" id="KU665267">
    <property type="protein sequence ID" value="AOP02774.1"/>
    <property type="molecule type" value="Genomic_DNA"/>
</dbReference>
<dbReference type="AlphaFoldDB" id="A0A1C9IER2"/>
<comment type="similarity">
    <text evidence="1">Belongs to the bacterial sugar transferase family.</text>
</comment>
<feature type="transmembrane region" description="Helical" evidence="2">
    <location>
        <begin position="16"/>
        <end position="39"/>
    </location>
</feature>
<evidence type="ECO:0000256" key="2">
    <source>
        <dbReference type="SAM" id="Phobius"/>
    </source>
</evidence>